<feature type="transmembrane region" description="Helical" evidence="3">
    <location>
        <begin position="225"/>
        <end position="242"/>
    </location>
</feature>
<dbReference type="HOGENOM" id="CLU_1143745_0_0_1"/>
<dbReference type="PhylomeDB" id="A7SNR7"/>
<dbReference type="KEGG" id="nve:5506015"/>
<gene>
    <name evidence="4" type="ORF">NEMVEDRAFT_v1g215066</name>
</gene>
<evidence type="ECO:0000313" key="5">
    <source>
        <dbReference type="Proteomes" id="UP000001593"/>
    </source>
</evidence>
<feature type="coiled-coil region" evidence="1">
    <location>
        <begin position="145"/>
        <end position="172"/>
    </location>
</feature>
<keyword evidence="3" id="KW-0472">Membrane</keyword>
<evidence type="ECO:0000313" key="4">
    <source>
        <dbReference type="EMBL" id="EDO34666.1"/>
    </source>
</evidence>
<accession>A7SNR7</accession>
<proteinExistence type="predicted"/>
<keyword evidence="3" id="KW-0812">Transmembrane</keyword>
<keyword evidence="5" id="KW-1185">Reference proteome</keyword>
<dbReference type="OMA" id="VERIEWR"/>
<feature type="region of interest" description="Disordered" evidence="2">
    <location>
        <begin position="28"/>
        <end position="48"/>
    </location>
</feature>
<organism evidence="4 5">
    <name type="scientific">Nematostella vectensis</name>
    <name type="common">Starlet sea anemone</name>
    <dbReference type="NCBI Taxonomy" id="45351"/>
    <lineage>
        <taxon>Eukaryota</taxon>
        <taxon>Metazoa</taxon>
        <taxon>Cnidaria</taxon>
        <taxon>Anthozoa</taxon>
        <taxon>Hexacorallia</taxon>
        <taxon>Actiniaria</taxon>
        <taxon>Edwardsiidae</taxon>
        <taxon>Nematostella</taxon>
    </lineage>
</organism>
<keyword evidence="1" id="KW-0175">Coiled coil</keyword>
<dbReference type="EMBL" id="DS469723">
    <property type="protein sequence ID" value="EDO34666.1"/>
    <property type="molecule type" value="Genomic_DNA"/>
</dbReference>
<protein>
    <submittedName>
        <fullName evidence="4">Uncharacterized protein</fullName>
    </submittedName>
</protein>
<sequence>MGQLAVKLKELVERIEWRLEGKHEALSTDGSYDSISREDNSKQTSTDDIYQEDKDLLRKVLGKLELIETVVETQRNKLETQETKIKALKNTIKLAEKSGRAVYKEDASEANDSETEKDSTFGRIFDSIFQEKSKVEDSPTTTDILDRHSDRLQEQEEKLQAVLEKVGNIMDTIQDEQGLCKNMSELKTTLATIQTSLDKLWLDHDAVKRKSNEELETHQKLLDNLFSGFVVAFVILVFICMCT</sequence>
<reference evidence="4 5" key="1">
    <citation type="journal article" date="2007" name="Science">
        <title>Sea anemone genome reveals ancestral eumetazoan gene repertoire and genomic organization.</title>
        <authorList>
            <person name="Putnam N.H."/>
            <person name="Srivastava M."/>
            <person name="Hellsten U."/>
            <person name="Dirks B."/>
            <person name="Chapman J."/>
            <person name="Salamov A."/>
            <person name="Terry A."/>
            <person name="Shapiro H."/>
            <person name="Lindquist E."/>
            <person name="Kapitonov V.V."/>
            <person name="Jurka J."/>
            <person name="Genikhovich G."/>
            <person name="Grigoriev I.V."/>
            <person name="Lucas S.M."/>
            <person name="Steele R.E."/>
            <person name="Finnerty J.R."/>
            <person name="Technau U."/>
            <person name="Martindale M.Q."/>
            <person name="Rokhsar D.S."/>
        </authorList>
    </citation>
    <scope>NUCLEOTIDE SEQUENCE [LARGE SCALE GENOMIC DNA]</scope>
    <source>
        <strain evidence="5">CH2 X CH6</strain>
    </source>
</reference>
<evidence type="ECO:0000256" key="3">
    <source>
        <dbReference type="SAM" id="Phobius"/>
    </source>
</evidence>
<dbReference type="AlphaFoldDB" id="A7SNR7"/>
<dbReference type="OrthoDB" id="5974926at2759"/>
<dbReference type="InParanoid" id="A7SNR7"/>
<name>A7SNR7_NEMVE</name>
<evidence type="ECO:0000256" key="2">
    <source>
        <dbReference type="SAM" id="MobiDB-lite"/>
    </source>
</evidence>
<keyword evidence="3" id="KW-1133">Transmembrane helix</keyword>
<dbReference type="Proteomes" id="UP000001593">
    <property type="component" value="Unassembled WGS sequence"/>
</dbReference>
<feature type="coiled-coil region" evidence="1">
    <location>
        <begin position="64"/>
        <end position="98"/>
    </location>
</feature>
<evidence type="ECO:0000256" key="1">
    <source>
        <dbReference type="SAM" id="Coils"/>
    </source>
</evidence>